<dbReference type="PANTHER" id="PTHR31398">
    <property type="entry name" value="MEIOTIC NUCLEAR DIVISION PROTEIN 1 HOMOLOG"/>
    <property type="match status" value="1"/>
</dbReference>
<keyword evidence="2" id="KW-1133">Transmembrane helix</keyword>
<name>A0AAD1X4R5_EUPCR</name>
<evidence type="ECO:0000313" key="3">
    <source>
        <dbReference type="EMBL" id="CAI2358742.1"/>
    </source>
</evidence>
<feature type="transmembrane region" description="Helical" evidence="2">
    <location>
        <begin position="21"/>
        <end position="39"/>
    </location>
</feature>
<keyword evidence="2" id="KW-0472">Membrane</keyword>
<comment type="caution">
    <text evidence="3">The sequence shown here is derived from an EMBL/GenBank/DDBJ whole genome shotgun (WGS) entry which is preliminary data.</text>
</comment>
<feature type="compositionally biased region" description="Basic and acidic residues" evidence="1">
    <location>
        <begin position="620"/>
        <end position="630"/>
    </location>
</feature>
<reference evidence="3" key="1">
    <citation type="submission" date="2023-07" db="EMBL/GenBank/DDBJ databases">
        <authorList>
            <consortium name="AG Swart"/>
            <person name="Singh M."/>
            <person name="Singh A."/>
            <person name="Seah K."/>
            <person name="Emmerich C."/>
        </authorList>
    </citation>
    <scope>NUCLEOTIDE SEQUENCE</scope>
    <source>
        <strain evidence="3">DP1</strain>
    </source>
</reference>
<keyword evidence="2" id="KW-0812">Transmembrane</keyword>
<dbReference type="PANTHER" id="PTHR31398:SF0">
    <property type="entry name" value="MEIOTIC NUCLEAR DIVISION PROTEIN 1 HOMOLOG"/>
    <property type="match status" value="1"/>
</dbReference>
<feature type="transmembrane region" description="Helical" evidence="2">
    <location>
        <begin position="45"/>
        <end position="67"/>
    </location>
</feature>
<protein>
    <submittedName>
        <fullName evidence="3">Uncharacterized protein</fullName>
    </submittedName>
</protein>
<accession>A0AAD1X4R5</accession>
<feature type="transmembrane region" description="Helical" evidence="2">
    <location>
        <begin position="351"/>
        <end position="373"/>
    </location>
</feature>
<dbReference type="AlphaFoldDB" id="A0AAD1X4R5"/>
<gene>
    <name evidence="3" type="ORF">ECRASSUSDP1_LOCUS25</name>
</gene>
<dbReference type="Proteomes" id="UP001295684">
    <property type="component" value="Unassembled WGS sequence"/>
</dbReference>
<organism evidence="3 4">
    <name type="scientific">Euplotes crassus</name>
    <dbReference type="NCBI Taxonomy" id="5936"/>
    <lineage>
        <taxon>Eukaryota</taxon>
        <taxon>Sar</taxon>
        <taxon>Alveolata</taxon>
        <taxon>Ciliophora</taxon>
        <taxon>Intramacronucleata</taxon>
        <taxon>Spirotrichea</taxon>
        <taxon>Hypotrichia</taxon>
        <taxon>Euplotida</taxon>
        <taxon>Euplotidae</taxon>
        <taxon>Moneuplotes</taxon>
    </lineage>
</organism>
<dbReference type="GO" id="GO:0007131">
    <property type="term" value="P:reciprocal meiotic recombination"/>
    <property type="evidence" value="ECO:0007669"/>
    <property type="project" value="TreeGrafter"/>
</dbReference>
<evidence type="ECO:0000256" key="1">
    <source>
        <dbReference type="SAM" id="MobiDB-lite"/>
    </source>
</evidence>
<sequence>MGSKSHKKRIFRKRNTFALRVSSFLKLFDMYGKNIVLTYNGEDKYRTLIGGITSILVCFLIIAYAIYLTSVMFKKDNTTYTKASFLNDLYSNVEVHRPAVHDRVHDSVHDQANGISQSQFDLAFQFTADGVDLVRDQTAFTLFINHVEQEWVTENGDTYPKRSYKSIEFEKCGETRFSYDNLDEIKRIGVDNYYCFKNKNYSIGGSFYSPKYHYLEMKLRRCVAGASSCKSDSEIEALIKASRFSMAIVNTVVDLKDYKKPVQYMIDDGLFWELVPGFRKKTDIFLRKNEASFEDNYVQLGFPKEEEFYQVAGTKDRFESESSKGDLLSIYLRIDKITDTYERQIYSIGELLGQAGGFYGALIGFGSLFLTIFSERLFVSSVLRNIYQVDSWQEREMLDEELRHQHCQEYKNKFIQYKPDGRKVKVPYTQSEKFHHQAFEDIKRMNYLEANSEGNQLKENILERCEQSMRERKVFKYGYKDILHYLLCCAFCRRKRSMRLKPGFREHLYFEIGQEKLLDELDCITIIKAVRQLKLLTAVLLNKRQKFLMKFQRNNVIDSSSSGTSDEGQMNIIDLMASKNKKHVEIVNKKINKVIESFCDKPFQEIDKRVISGIMKKRFSDSEGENKDQDQSLDLNLNNNSSVSKSRKADTIIPLKSRYGTEESLFKPQRPFEEDFGMSLKLKEFEDEFHRMKNLTKE</sequence>
<evidence type="ECO:0000313" key="4">
    <source>
        <dbReference type="Proteomes" id="UP001295684"/>
    </source>
</evidence>
<feature type="compositionally biased region" description="Low complexity" evidence="1">
    <location>
        <begin position="632"/>
        <end position="644"/>
    </location>
</feature>
<proteinExistence type="predicted"/>
<feature type="region of interest" description="Disordered" evidence="1">
    <location>
        <begin position="620"/>
        <end position="648"/>
    </location>
</feature>
<dbReference type="EMBL" id="CAMPGE010000026">
    <property type="protein sequence ID" value="CAI2358742.1"/>
    <property type="molecule type" value="Genomic_DNA"/>
</dbReference>
<keyword evidence="4" id="KW-1185">Reference proteome</keyword>
<dbReference type="GO" id="GO:0005634">
    <property type="term" value="C:nucleus"/>
    <property type="evidence" value="ECO:0007669"/>
    <property type="project" value="TreeGrafter"/>
</dbReference>
<evidence type="ECO:0000256" key="2">
    <source>
        <dbReference type="SAM" id="Phobius"/>
    </source>
</evidence>